<dbReference type="AlphaFoldDB" id="A0A437QSR3"/>
<gene>
    <name evidence="1" type="ORF">EOE67_10125</name>
</gene>
<dbReference type="EMBL" id="SACS01000009">
    <property type="protein sequence ID" value="RVU37532.1"/>
    <property type="molecule type" value="Genomic_DNA"/>
</dbReference>
<dbReference type="SUPFAM" id="SSF52980">
    <property type="entry name" value="Restriction endonuclease-like"/>
    <property type="match status" value="1"/>
</dbReference>
<evidence type="ECO:0000313" key="1">
    <source>
        <dbReference type="EMBL" id="RVU37532.1"/>
    </source>
</evidence>
<protein>
    <recommendedName>
        <fullName evidence="3">YaeQ family protein</fullName>
    </recommendedName>
</protein>
<dbReference type="InterPro" id="IPR011335">
    <property type="entry name" value="Restrct_endonuc-II-like"/>
</dbReference>
<dbReference type="RefSeq" id="WP_127698970.1">
    <property type="nucleotide sequence ID" value="NZ_SACS01000009.1"/>
</dbReference>
<dbReference type="InterPro" id="IPR009822">
    <property type="entry name" value="YaeQ"/>
</dbReference>
<organism evidence="1 2">
    <name type="scientific">Rheinheimera riviphila</name>
    <dbReference type="NCBI Taxonomy" id="1834037"/>
    <lineage>
        <taxon>Bacteria</taxon>
        <taxon>Pseudomonadati</taxon>
        <taxon>Pseudomonadota</taxon>
        <taxon>Gammaproteobacteria</taxon>
        <taxon>Chromatiales</taxon>
        <taxon>Chromatiaceae</taxon>
        <taxon>Rheinheimera</taxon>
    </lineage>
</organism>
<dbReference type="Pfam" id="PF07152">
    <property type="entry name" value="YaeQ"/>
    <property type="match status" value="1"/>
</dbReference>
<reference evidence="1 2" key="1">
    <citation type="submission" date="2019-01" db="EMBL/GenBank/DDBJ databases">
        <authorList>
            <person name="Chen W.-M."/>
        </authorList>
    </citation>
    <scope>NUCLEOTIDE SEQUENCE [LARGE SCALE GENOMIC DNA]</scope>
    <source>
        <strain evidence="1 2">KYPC3</strain>
    </source>
</reference>
<accession>A0A437QSR3</accession>
<dbReference type="InterPro" id="IPR038590">
    <property type="entry name" value="YaeQ_sf"/>
</dbReference>
<evidence type="ECO:0008006" key="3">
    <source>
        <dbReference type="Google" id="ProtNLM"/>
    </source>
</evidence>
<keyword evidence="2" id="KW-1185">Reference proteome</keyword>
<dbReference type="SMART" id="SM01322">
    <property type="entry name" value="YaeQ"/>
    <property type="match status" value="1"/>
</dbReference>
<dbReference type="Proteomes" id="UP000283077">
    <property type="component" value="Unassembled WGS sequence"/>
</dbReference>
<sequence>MMQVLSKVIRLDLQYSSQQSHLYQRQTCYLAPFAHEEASHFAKRILAYLSLFELQPQLAKQDPFGKQPDLFLRDHNQHFQLWCQVDLPNEKQLLRASHQADQVVLLPDSEEVRRAQLMIKGLPNVHLFCLSDDQLNEFCSMLKGHMQLSVWREDEQLVVTDGEHQLDIQVAAVTGSLFDDLTESTSTFTVRH</sequence>
<comment type="caution">
    <text evidence="1">The sequence shown here is derived from an EMBL/GenBank/DDBJ whole genome shotgun (WGS) entry which is preliminary data.</text>
</comment>
<dbReference type="PANTHER" id="PTHR38784">
    <property type="entry name" value="SUCROSE PHOSPHORYLASE"/>
    <property type="match status" value="1"/>
</dbReference>
<evidence type="ECO:0000313" key="2">
    <source>
        <dbReference type="Proteomes" id="UP000283077"/>
    </source>
</evidence>
<dbReference type="PANTHER" id="PTHR38784:SF1">
    <property type="entry name" value="SUCROSE PHOSPHORYLASE"/>
    <property type="match status" value="1"/>
</dbReference>
<name>A0A437QSR3_9GAMM</name>
<dbReference type="Gene3D" id="3.10.640.10">
    <property type="entry name" value="Restriction endonuclease-like alpha-beta roll domain"/>
    <property type="match status" value="1"/>
</dbReference>
<dbReference type="OrthoDB" id="5766319at2"/>
<proteinExistence type="predicted"/>